<dbReference type="RefSeq" id="WP_164674831.1">
    <property type="nucleotide sequence ID" value="NZ_CP030104.1"/>
</dbReference>
<dbReference type="Pfam" id="PF13349">
    <property type="entry name" value="DUF4097"/>
    <property type="match status" value="1"/>
</dbReference>
<evidence type="ECO:0000256" key="1">
    <source>
        <dbReference type="SAM" id="SignalP"/>
    </source>
</evidence>
<dbReference type="KEGG" id="spon:HME9304_02082"/>
<gene>
    <name evidence="3" type="ORF">HME9304_02082</name>
</gene>
<protein>
    <recommendedName>
        <fullName evidence="2">DUF4097 domain-containing protein</fullName>
    </recommendedName>
</protein>
<feature type="signal peptide" evidence="1">
    <location>
        <begin position="1"/>
        <end position="21"/>
    </location>
</feature>
<keyword evidence="4" id="KW-1185">Reference proteome</keyword>
<name>A0A2Z4LTH1_9FLAO</name>
<dbReference type="InterPro" id="IPR025164">
    <property type="entry name" value="Toastrack_DUF4097"/>
</dbReference>
<proteinExistence type="predicted"/>
<evidence type="ECO:0000259" key="2">
    <source>
        <dbReference type="Pfam" id="PF13349"/>
    </source>
</evidence>
<evidence type="ECO:0000313" key="4">
    <source>
        <dbReference type="Proteomes" id="UP000248536"/>
    </source>
</evidence>
<dbReference type="AlphaFoldDB" id="A0A2Z4LTH1"/>
<organism evidence="3 4">
    <name type="scientific">Flagellimonas maritima</name>
    <dbReference type="NCBI Taxonomy" id="1383885"/>
    <lineage>
        <taxon>Bacteria</taxon>
        <taxon>Pseudomonadati</taxon>
        <taxon>Bacteroidota</taxon>
        <taxon>Flavobacteriia</taxon>
        <taxon>Flavobacteriales</taxon>
        <taxon>Flavobacteriaceae</taxon>
        <taxon>Flagellimonas</taxon>
    </lineage>
</organism>
<dbReference type="EMBL" id="CP030104">
    <property type="protein sequence ID" value="AWX45073.1"/>
    <property type="molecule type" value="Genomic_DNA"/>
</dbReference>
<accession>A0A2Z4LTH1</accession>
<feature type="chain" id="PRO_5016444298" description="DUF4097 domain-containing protein" evidence="1">
    <location>
        <begin position="22"/>
        <end position="271"/>
    </location>
</feature>
<feature type="domain" description="DUF4097" evidence="2">
    <location>
        <begin position="131"/>
        <end position="243"/>
    </location>
</feature>
<evidence type="ECO:0000313" key="3">
    <source>
        <dbReference type="EMBL" id="AWX45073.1"/>
    </source>
</evidence>
<dbReference type="Proteomes" id="UP000248536">
    <property type="component" value="Chromosome"/>
</dbReference>
<reference evidence="3 4" key="1">
    <citation type="submission" date="2018-06" db="EMBL/GenBank/DDBJ databases">
        <title>Spongiibacterium sp. HME9304 Genome sequencing and assembly.</title>
        <authorList>
            <person name="Kang H."/>
            <person name="Kim H."/>
            <person name="Joh K."/>
        </authorList>
    </citation>
    <scope>NUCLEOTIDE SEQUENCE [LARGE SCALE GENOMIC DNA]</scope>
    <source>
        <strain evidence="3 4">HME9304</strain>
    </source>
</reference>
<keyword evidence="1" id="KW-0732">Signal</keyword>
<sequence>MKNFKSITIIVALLMVSISSAQEKSIDLFSVPLSNPNNPGKLIIDQISGSIHVEAYEGNEVVIKASFGSEKNHYRDNVNKNGMKRISNTSLAISAEEKDNVVQVINEQWNKVTNLEVKVPKNFSLKLSTVNNGNISVKGVNGEMEISNVNGEITLKGVSGSASTDTVNGDIKIDFENITKDANMAFSSLNGDVAITFPSSLKADIKAKSDMGDIFTDFDMQVSSNKPEVNKNTSSGAYKVKIEQWVNGKINGGGPEMLFKTFNGDILIKSK</sequence>